<dbReference type="EMBL" id="VSRR010120351">
    <property type="protein sequence ID" value="MPC99877.1"/>
    <property type="molecule type" value="Genomic_DNA"/>
</dbReference>
<feature type="region of interest" description="Disordered" evidence="1">
    <location>
        <begin position="65"/>
        <end position="87"/>
    </location>
</feature>
<evidence type="ECO:0000313" key="2">
    <source>
        <dbReference type="EMBL" id="MPC99877.1"/>
    </source>
</evidence>
<organism evidence="2 3">
    <name type="scientific">Portunus trituberculatus</name>
    <name type="common">Swimming crab</name>
    <name type="synonym">Neptunus trituberculatus</name>
    <dbReference type="NCBI Taxonomy" id="210409"/>
    <lineage>
        <taxon>Eukaryota</taxon>
        <taxon>Metazoa</taxon>
        <taxon>Ecdysozoa</taxon>
        <taxon>Arthropoda</taxon>
        <taxon>Crustacea</taxon>
        <taxon>Multicrustacea</taxon>
        <taxon>Malacostraca</taxon>
        <taxon>Eumalacostraca</taxon>
        <taxon>Eucarida</taxon>
        <taxon>Decapoda</taxon>
        <taxon>Pleocyemata</taxon>
        <taxon>Brachyura</taxon>
        <taxon>Eubrachyura</taxon>
        <taxon>Portunoidea</taxon>
        <taxon>Portunidae</taxon>
        <taxon>Portuninae</taxon>
        <taxon>Portunus</taxon>
    </lineage>
</organism>
<evidence type="ECO:0000313" key="3">
    <source>
        <dbReference type="Proteomes" id="UP000324222"/>
    </source>
</evidence>
<dbReference type="AlphaFoldDB" id="A0A5B7K3H3"/>
<dbReference type="Proteomes" id="UP000324222">
    <property type="component" value="Unassembled WGS sequence"/>
</dbReference>
<proteinExistence type="predicted"/>
<accession>A0A5B7K3H3</accession>
<gene>
    <name evidence="2" type="ORF">E2C01_095322</name>
</gene>
<reference evidence="2 3" key="1">
    <citation type="submission" date="2019-05" db="EMBL/GenBank/DDBJ databases">
        <title>Another draft genome of Portunus trituberculatus and its Hox gene families provides insights of decapod evolution.</title>
        <authorList>
            <person name="Jeong J.-H."/>
            <person name="Song I."/>
            <person name="Kim S."/>
            <person name="Choi T."/>
            <person name="Kim D."/>
            <person name="Ryu S."/>
            <person name="Kim W."/>
        </authorList>
    </citation>
    <scope>NUCLEOTIDE SEQUENCE [LARGE SCALE GENOMIC DNA]</scope>
    <source>
        <tissue evidence="2">Muscle</tissue>
    </source>
</reference>
<sequence length="87" mass="9102">MCCLKVTTTSPPLSEGFASQTLPTPGRPATDCCGRGSVVGPHRFAPCHRGPGALVCPTWLPQGQYELQSPPGRSHNAGYTPSTAHNT</sequence>
<feature type="compositionally biased region" description="Polar residues" evidence="1">
    <location>
        <begin position="77"/>
        <end position="87"/>
    </location>
</feature>
<keyword evidence="3" id="KW-1185">Reference proteome</keyword>
<protein>
    <submittedName>
        <fullName evidence="2">Uncharacterized protein</fullName>
    </submittedName>
</protein>
<evidence type="ECO:0000256" key="1">
    <source>
        <dbReference type="SAM" id="MobiDB-lite"/>
    </source>
</evidence>
<name>A0A5B7K3H3_PORTR</name>
<comment type="caution">
    <text evidence="2">The sequence shown here is derived from an EMBL/GenBank/DDBJ whole genome shotgun (WGS) entry which is preliminary data.</text>
</comment>